<evidence type="ECO:0008006" key="4">
    <source>
        <dbReference type="Google" id="ProtNLM"/>
    </source>
</evidence>
<dbReference type="OrthoDB" id="121633at2"/>
<dbReference type="EMBL" id="QUOU01000001">
    <property type="protein sequence ID" value="REL27667.1"/>
    <property type="molecule type" value="Genomic_DNA"/>
</dbReference>
<feature type="region of interest" description="Disordered" evidence="1">
    <location>
        <begin position="100"/>
        <end position="122"/>
    </location>
</feature>
<reference evidence="2 3" key="1">
    <citation type="submission" date="2018-08" db="EMBL/GenBank/DDBJ databases">
        <title>Thalassotalea euphylliae genome.</title>
        <authorList>
            <person name="Summers S."/>
            <person name="Rice S.A."/>
            <person name="Freckelton M.L."/>
            <person name="Nedved B.T."/>
            <person name="Hadfield M.G."/>
        </authorList>
    </citation>
    <scope>NUCLEOTIDE SEQUENCE [LARGE SCALE GENOMIC DNA]</scope>
    <source>
        <strain evidence="2 3">H1</strain>
    </source>
</reference>
<comment type="caution">
    <text evidence="2">The sequence shown here is derived from an EMBL/GenBank/DDBJ whole genome shotgun (WGS) entry which is preliminary data.</text>
</comment>
<sequence length="122" mass="13625">MKCFIHANNVQLTRGFRAQIANRIKSALCRVEAKVKFVVVSFQDINGLRGGKDKQCKLKIVVDGVSNVQIVDAQSTPQAAFGLALGRSKRALTERIKKPMRHYKKARSKVREDMTELTAEPA</sequence>
<dbReference type="RefSeq" id="WP_116008737.1">
    <property type="nucleotide sequence ID" value="NZ_QUOU01000001.1"/>
</dbReference>
<name>A0A3E0TTJ7_9GAMM</name>
<accession>A0A3E0TTJ7</accession>
<evidence type="ECO:0000256" key="1">
    <source>
        <dbReference type="SAM" id="MobiDB-lite"/>
    </source>
</evidence>
<dbReference type="Proteomes" id="UP000256478">
    <property type="component" value="Unassembled WGS sequence"/>
</dbReference>
<gene>
    <name evidence="2" type="ORF">DXX93_14620</name>
</gene>
<protein>
    <recommendedName>
        <fullName evidence="4">HPF/RaiA family ribosome-associated protein</fullName>
    </recommendedName>
</protein>
<evidence type="ECO:0000313" key="2">
    <source>
        <dbReference type="EMBL" id="REL27667.1"/>
    </source>
</evidence>
<dbReference type="AlphaFoldDB" id="A0A3E0TTJ7"/>
<proteinExistence type="predicted"/>
<evidence type="ECO:0000313" key="3">
    <source>
        <dbReference type="Proteomes" id="UP000256478"/>
    </source>
</evidence>
<organism evidence="2 3">
    <name type="scientific">Thalassotalea euphylliae</name>
    <dbReference type="NCBI Taxonomy" id="1655234"/>
    <lineage>
        <taxon>Bacteria</taxon>
        <taxon>Pseudomonadati</taxon>
        <taxon>Pseudomonadota</taxon>
        <taxon>Gammaproteobacteria</taxon>
        <taxon>Alteromonadales</taxon>
        <taxon>Colwelliaceae</taxon>
        <taxon>Thalassotalea</taxon>
    </lineage>
</organism>